<organism evidence="5 6">
    <name type="scientific">Novosphingobium taihuense</name>
    <dbReference type="NCBI Taxonomy" id="260085"/>
    <lineage>
        <taxon>Bacteria</taxon>
        <taxon>Pseudomonadati</taxon>
        <taxon>Pseudomonadota</taxon>
        <taxon>Alphaproteobacteria</taxon>
        <taxon>Sphingomonadales</taxon>
        <taxon>Sphingomonadaceae</taxon>
        <taxon>Novosphingobium</taxon>
    </lineage>
</organism>
<dbReference type="InterPro" id="IPR002938">
    <property type="entry name" value="FAD-bd"/>
</dbReference>
<dbReference type="PRINTS" id="PR00420">
    <property type="entry name" value="RNGMNOXGNASE"/>
</dbReference>
<keyword evidence="3" id="KW-0274">FAD</keyword>
<dbReference type="NCBIfam" id="NF004780">
    <property type="entry name" value="PRK06126.1"/>
    <property type="match status" value="1"/>
</dbReference>
<evidence type="ECO:0000256" key="2">
    <source>
        <dbReference type="ARBA" id="ARBA00022630"/>
    </source>
</evidence>
<feature type="domain" description="FAD-binding" evidence="4">
    <location>
        <begin position="7"/>
        <end position="367"/>
    </location>
</feature>
<dbReference type="InterPro" id="IPR050641">
    <property type="entry name" value="RIFMO-like"/>
</dbReference>
<evidence type="ECO:0000313" key="6">
    <source>
        <dbReference type="Proteomes" id="UP000538566"/>
    </source>
</evidence>
<dbReference type="GO" id="GO:0071949">
    <property type="term" value="F:FAD binding"/>
    <property type="evidence" value="ECO:0007669"/>
    <property type="project" value="InterPro"/>
</dbReference>
<reference evidence="5 6" key="1">
    <citation type="submission" date="2020-08" db="EMBL/GenBank/DDBJ databases">
        <title>Genomic Encyclopedia of Type Strains, Phase IV (KMG-IV): sequencing the most valuable type-strain genomes for metagenomic binning, comparative biology and taxonomic classification.</title>
        <authorList>
            <person name="Goeker M."/>
        </authorList>
    </citation>
    <scope>NUCLEOTIDE SEQUENCE [LARGE SCALE GENOMIC DNA]</scope>
    <source>
        <strain evidence="5 6">DSM 17507</strain>
    </source>
</reference>
<dbReference type="Proteomes" id="UP000538566">
    <property type="component" value="Unassembled WGS sequence"/>
</dbReference>
<evidence type="ECO:0000259" key="4">
    <source>
        <dbReference type="Pfam" id="PF01494"/>
    </source>
</evidence>
<gene>
    <name evidence="5" type="ORF">GGR37_002469</name>
</gene>
<protein>
    <submittedName>
        <fullName evidence="5">2-polyprenyl-6-methoxyphenol hydroxylase-like FAD-dependent oxidoreductase</fullName>
    </submittedName>
</protein>
<dbReference type="PANTHER" id="PTHR43004">
    <property type="entry name" value="TRK SYSTEM POTASSIUM UPTAKE PROTEIN"/>
    <property type="match status" value="1"/>
</dbReference>
<sequence>MPETLSAPVVIVGAGPVGLCLALDLASHGVGSIVAERSPAGANETVRCNHVSSRTMETFRRLGFASEVRAVGLPDDYPNDVVVRTQATGRELTRIPIPCRRDRFTKKDVPDGWWPTAEPPHRVNQIFFEPILLERALASPLITLINDVEVTDFTEAGDAVICVARNTRTGQSLRLAGQYLVGCDGGGSTIRKKIGAVLEGDAVIQRVQSTYFRAPELLGLMKHDPAWMSYLYIGNRAGNLVAIDGKETWLLHNYLLPQESDFGEVDRDYWLRALLGVDEEFHYEIIRQEDWIGRRLVADKFRTGRAFICGDASHLWVPYAGYGMNAGIADAMNLSWQLAATINGWASPAILDAYEAERHPITDQVSRYAMSHAQKAIAERQSIPAEVDSDGPEAEAMRARIGAEAYALHVQQFACAGLNFGYFYPASPIIAYDGASAPAYTMYDYTPSTVPGCRTPHFLLADGTSLYDRMGSGYTLLVLEQDTDIAALVQAASRAGLPLTVLDLTEEAPPAAYEHALLLSRPDCHVAWRGHALPADVDALVARLSGHAQPALALAH</sequence>
<dbReference type="Pfam" id="PF21274">
    <property type="entry name" value="Rng_hyd_C"/>
    <property type="match status" value="1"/>
</dbReference>
<dbReference type="Gene3D" id="3.50.50.60">
    <property type="entry name" value="FAD/NAD(P)-binding domain"/>
    <property type="match status" value="1"/>
</dbReference>
<dbReference type="Gene3D" id="3.40.30.120">
    <property type="match status" value="1"/>
</dbReference>
<name>A0A7W7ABW2_9SPHN</name>
<dbReference type="InterPro" id="IPR036188">
    <property type="entry name" value="FAD/NAD-bd_sf"/>
</dbReference>
<keyword evidence="2" id="KW-0285">Flavoprotein</keyword>
<evidence type="ECO:0000256" key="1">
    <source>
        <dbReference type="ARBA" id="ARBA00001974"/>
    </source>
</evidence>
<evidence type="ECO:0000256" key="3">
    <source>
        <dbReference type="ARBA" id="ARBA00022827"/>
    </source>
</evidence>
<dbReference type="EMBL" id="JACHOA010000004">
    <property type="protein sequence ID" value="MBB4614183.1"/>
    <property type="molecule type" value="Genomic_DNA"/>
</dbReference>
<dbReference type="RefSeq" id="WP_144903923.1">
    <property type="nucleotide sequence ID" value="NZ_JACHOA010000004.1"/>
</dbReference>
<evidence type="ECO:0000313" key="5">
    <source>
        <dbReference type="EMBL" id="MBB4614183.1"/>
    </source>
</evidence>
<proteinExistence type="predicted"/>
<dbReference type="GO" id="GO:0016709">
    <property type="term" value="F:oxidoreductase activity, acting on paired donors, with incorporation or reduction of molecular oxygen, NAD(P)H as one donor, and incorporation of one atom of oxygen"/>
    <property type="evidence" value="ECO:0007669"/>
    <property type="project" value="UniProtKB-ARBA"/>
</dbReference>
<accession>A0A7W7ABW2</accession>
<dbReference type="Pfam" id="PF01494">
    <property type="entry name" value="FAD_binding_3"/>
    <property type="match status" value="1"/>
</dbReference>
<dbReference type="OrthoDB" id="9791689at2"/>
<dbReference type="Gene3D" id="3.30.9.10">
    <property type="entry name" value="D-Amino Acid Oxidase, subunit A, domain 2"/>
    <property type="match status" value="1"/>
</dbReference>
<keyword evidence="6" id="KW-1185">Reference proteome</keyword>
<comment type="caution">
    <text evidence="5">The sequence shown here is derived from an EMBL/GenBank/DDBJ whole genome shotgun (WGS) entry which is preliminary data.</text>
</comment>
<dbReference type="PANTHER" id="PTHR43004:SF19">
    <property type="entry name" value="BINDING MONOOXYGENASE, PUTATIVE (JCVI)-RELATED"/>
    <property type="match status" value="1"/>
</dbReference>
<dbReference type="SUPFAM" id="SSF51905">
    <property type="entry name" value="FAD/NAD(P)-binding domain"/>
    <property type="match status" value="1"/>
</dbReference>
<comment type="cofactor">
    <cofactor evidence="1">
        <name>FAD</name>
        <dbReference type="ChEBI" id="CHEBI:57692"/>
    </cofactor>
</comment>
<dbReference type="AlphaFoldDB" id="A0A7W7ABW2"/>